<accession>A0A7V8NWJ3</accession>
<keyword evidence="2" id="KW-1185">Reference proteome</keyword>
<proteinExistence type="predicted"/>
<dbReference type="AlphaFoldDB" id="A0A7V8NWJ3"/>
<dbReference type="Proteomes" id="UP000567293">
    <property type="component" value="Unassembled WGS sequence"/>
</dbReference>
<dbReference type="EMBL" id="JACDQQ010002656">
    <property type="protein sequence ID" value="MBA0088748.1"/>
    <property type="molecule type" value="Genomic_DNA"/>
</dbReference>
<protein>
    <submittedName>
        <fullName evidence="1">Uncharacterized protein</fullName>
    </submittedName>
</protein>
<feature type="non-terminal residue" evidence="1">
    <location>
        <position position="1"/>
    </location>
</feature>
<sequence>HGVTEKYHHTLTLLWMRLVAAALVETPEGCAFEEFLADHPELRDKNLPLQYYSQDLLRTPAARGGWVEPDLRPLPNLRIYRCC</sequence>
<organism evidence="1 2">
    <name type="scientific">Candidatus Acidiferrum panamense</name>
    <dbReference type="NCBI Taxonomy" id="2741543"/>
    <lineage>
        <taxon>Bacteria</taxon>
        <taxon>Pseudomonadati</taxon>
        <taxon>Acidobacteriota</taxon>
        <taxon>Terriglobia</taxon>
        <taxon>Candidatus Acidiferrales</taxon>
        <taxon>Candidatus Acidiferrum</taxon>
    </lineage>
</organism>
<name>A0A7V8NWJ3_9BACT</name>
<evidence type="ECO:0000313" key="2">
    <source>
        <dbReference type="Proteomes" id="UP000567293"/>
    </source>
</evidence>
<comment type="caution">
    <text evidence="1">The sequence shown here is derived from an EMBL/GenBank/DDBJ whole genome shotgun (WGS) entry which is preliminary data.</text>
</comment>
<gene>
    <name evidence="1" type="ORF">HRJ53_27475</name>
</gene>
<reference evidence="1" key="1">
    <citation type="submission" date="2020-06" db="EMBL/GenBank/DDBJ databases">
        <title>Legume-microbial interactions unlock mineral nutrients during tropical forest succession.</title>
        <authorList>
            <person name="Epihov D.Z."/>
        </authorList>
    </citation>
    <scope>NUCLEOTIDE SEQUENCE [LARGE SCALE GENOMIC DNA]</scope>
    <source>
        <strain evidence="1">Pan2503</strain>
    </source>
</reference>
<evidence type="ECO:0000313" key="1">
    <source>
        <dbReference type="EMBL" id="MBA0088748.1"/>
    </source>
</evidence>